<feature type="region of interest" description="Disordered" evidence="1">
    <location>
        <begin position="20"/>
        <end position="84"/>
    </location>
</feature>
<dbReference type="EMBL" id="CM010724">
    <property type="protein sequence ID" value="RZC79963.1"/>
    <property type="molecule type" value="Genomic_DNA"/>
</dbReference>
<evidence type="ECO:0000256" key="1">
    <source>
        <dbReference type="SAM" id="MobiDB-lite"/>
    </source>
</evidence>
<protein>
    <submittedName>
        <fullName evidence="2">Uncharacterized protein</fullName>
    </submittedName>
</protein>
<proteinExistence type="predicted"/>
<dbReference type="AlphaFoldDB" id="A0A4Y7L338"/>
<accession>A0A4Y7L338</accession>
<gene>
    <name evidence="2" type="ORF">C5167_042539</name>
</gene>
<dbReference type="Proteomes" id="UP000316621">
    <property type="component" value="Chromosome 10"/>
</dbReference>
<dbReference type="Gramene" id="RZC79963">
    <property type="protein sequence ID" value="RZC79963"/>
    <property type="gene ID" value="C5167_042539"/>
</dbReference>
<organism evidence="2 3">
    <name type="scientific">Papaver somniferum</name>
    <name type="common">Opium poppy</name>
    <dbReference type="NCBI Taxonomy" id="3469"/>
    <lineage>
        <taxon>Eukaryota</taxon>
        <taxon>Viridiplantae</taxon>
        <taxon>Streptophyta</taxon>
        <taxon>Embryophyta</taxon>
        <taxon>Tracheophyta</taxon>
        <taxon>Spermatophyta</taxon>
        <taxon>Magnoliopsida</taxon>
        <taxon>Ranunculales</taxon>
        <taxon>Papaveraceae</taxon>
        <taxon>Papaveroideae</taxon>
        <taxon>Papaver</taxon>
    </lineage>
</organism>
<evidence type="ECO:0000313" key="3">
    <source>
        <dbReference type="Proteomes" id="UP000316621"/>
    </source>
</evidence>
<keyword evidence="3" id="KW-1185">Reference proteome</keyword>
<evidence type="ECO:0000313" key="2">
    <source>
        <dbReference type="EMBL" id="RZC79963.1"/>
    </source>
</evidence>
<feature type="compositionally biased region" description="Basic and acidic residues" evidence="1">
    <location>
        <begin position="22"/>
        <end position="65"/>
    </location>
</feature>
<sequence>MRPHNRARSLQAVYVKLPYRNGKPEVPRVIKQARHLDMRNERKSEPTKRRKANESLRTRNKREPDYSEMDSLQHKALGSHPCRSLRNFELARLRVLEKEKETQSQQRDAHLQ</sequence>
<reference evidence="2 3" key="1">
    <citation type="journal article" date="2018" name="Science">
        <title>The opium poppy genome and morphinan production.</title>
        <authorList>
            <person name="Guo L."/>
            <person name="Winzer T."/>
            <person name="Yang X."/>
            <person name="Li Y."/>
            <person name="Ning Z."/>
            <person name="He Z."/>
            <person name="Teodor R."/>
            <person name="Lu Y."/>
            <person name="Bowser T.A."/>
            <person name="Graham I.A."/>
            <person name="Ye K."/>
        </authorList>
    </citation>
    <scope>NUCLEOTIDE SEQUENCE [LARGE SCALE GENOMIC DNA]</scope>
    <source>
        <strain evidence="3">cv. HN1</strain>
        <tissue evidence="2">Leaves</tissue>
    </source>
</reference>
<name>A0A4Y7L338_PAPSO</name>